<keyword evidence="4 6" id="KW-0520">NAD</keyword>
<comment type="catalytic activity">
    <reaction evidence="5 6">
        <text>NAD(+) + ATP = ADP + NADP(+) + H(+)</text>
        <dbReference type="Rhea" id="RHEA:18629"/>
        <dbReference type="ChEBI" id="CHEBI:15378"/>
        <dbReference type="ChEBI" id="CHEBI:30616"/>
        <dbReference type="ChEBI" id="CHEBI:57540"/>
        <dbReference type="ChEBI" id="CHEBI:58349"/>
        <dbReference type="ChEBI" id="CHEBI:456216"/>
        <dbReference type="EC" id="2.7.1.23"/>
    </reaction>
</comment>
<evidence type="ECO:0000256" key="2">
    <source>
        <dbReference type="ARBA" id="ARBA00022777"/>
    </source>
</evidence>
<comment type="caution">
    <text evidence="7">The sequence shown here is derived from an EMBL/GenBank/DDBJ whole genome shotgun (WGS) entry which is preliminary data.</text>
</comment>
<dbReference type="InterPro" id="IPR017437">
    <property type="entry name" value="ATP-NAD_kinase_PpnK-typ_C"/>
</dbReference>
<evidence type="ECO:0000256" key="3">
    <source>
        <dbReference type="ARBA" id="ARBA00022857"/>
    </source>
</evidence>
<keyword evidence="8" id="KW-1185">Reference proteome</keyword>
<feature type="binding site" evidence="6">
    <location>
        <position position="72"/>
    </location>
    <ligand>
        <name>NAD(+)</name>
        <dbReference type="ChEBI" id="CHEBI:57540"/>
    </ligand>
</feature>
<organism evidence="7 8">
    <name type="scientific">Amycolatopsis rifamycinica</name>
    <dbReference type="NCBI Taxonomy" id="287986"/>
    <lineage>
        <taxon>Bacteria</taxon>
        <taxon>Bacillati</taxon>
        <taxon>Actinomycetota</taxon>
        <taxon>Actinomycetes</taxon>
        <taxon>Pseudonocardiales</taxon>
        <taxon>Pseudonocardiaceae</taxon>
        <taxon>Amycolatopsis</taxon>
    </lineage>
</organism>
<sequence>MRSAGLVLHPRRDSAAAVEAVLGWAGNRNIEILGIEDEIVRLNCAARGVTAEELGRRADLLVSLGGDGTMLRAMRLADGQRAPVLGVNLGKLGFLAEVDVPDLPGALSAIDDHEFTVEPRLAVDAVLQGRRITAFNDIAVVRVPGNGSAVVAVRVGGQPFVSYSADAVVVATPTGSTAYSFSAGGPITSPSVEALLVTPAAPHSAYSRGVVLSVHDEVTLELLPTSGRLAVEVDGQVEGYVSPGERLDLRGRPSAARVVRLGMTTFYQRARRKLRLTDSAEIPQDGDH</sequence>
<evidence type="ECO:0000256" key="1">
    <source>
        <dbReference type="ARBA" id="ARBA00022679"/>
    </source>
</evidence>
<keyword evidence="1 6" id="KW-0808">Transferase</keyword>
<dbReference type="eggNOG" id="COG0061">
    <property type="taxonomic scope" value="Bacteria"/>
</dbReference>
<keyword evidence="6" id="KW-0547">Nucleotide-binding</keyword>
<dbReference type="GO" id="GO:0005737">
    <property type="term" value="C:cytoplasm"/>
    <property type="evidence" value="ECO:0007669"/>
    <property type="project" value="UniProtKB-SubCell"/>
</dbReference>
<dbReference type="Proteomes" id="UP000027345">
    <property type="component" value="Unassembled WGS sequence"/>
</dbReference>
<dbReference type="InterPro" id="IPR016064">
    <property type="entry name" value="NAD/diacylglycerol_kinase_sf"/>
</dbReference>
<protein>
    <recommendedName>
        <fullName evidence="6">NAD kinase</fullName>
        <ecNumber evidence="6">2.7.1.23</ecNumber>
    </recommendedName>
    <alternativeName>
        <fullName evidence="6">ATP-dependent NAD kinase</fullName>
    </alternativeName>
</protein>
<keyword evidence="6" id="KW-0067">ATP-binding</keyword>
<dbReference type="PANTHER" id="PTHR20275">
    <property type="entry name" value="NAD KINASE"/>
    <property type="match status" value="1"/>
</dbReference>
<feature type="binding site" evidence="6">
    <location>
        <position position="201"/>
    </location>
    <ligand>
        <name>NAD(+)</name>
        <dbReference type="ChEBI" id="CHEBI:57540"/>
    </ligand>
</feature>
<dbReference type="InterPro" id="IPR002504">
    <property type="entry name" value="NADK"/>
</dbReference>
<dbReference type="EMBL" id="JMQI01000073">
    <property type="protein sequence ID" value="KDN17371.1"/>
    <property type="molecule type" value="Genomic_DNA"/>
</dbReference>
<dbReference type="Pfam" id="PF01513">
    <property type="entry name" value="NAD_kinase"/>
    <property type="match status" value="1"/>
</dbReference>
<keyword evidence="6" id="KW-0963">Cytoplasm</keyword>
<dbReference type="SUPFAM" id="SSF111331">
    <property type="entry name" value="NAD kinase/diacylglycerol kinase-like"/>
    <property type="match status" value="1"/>
</dbReference>
<gene>
    <name evidence="6" type="primary">nadK</name>
    <name evidence="7" type="ORF">DV20_35925</name>
</gene>
<accession>A0A066TQD7</accession>
<feature type="binding site" evidence="6">
    <location>
        <position position="236"/>
    </location>
    <ligand>
        <name>NAD(+)</name>
        <dbReference type="ChEBI" id="CHEBI:57540"/>
    </ligand>
</feature>
<dbReference type="STRING" id="287986.DV20_35925"/>
<feature type="binding site" evidence="6">
    <location>
        <begin position="67"/>
        <end position="68"/>
    </location>
    <ligand>
        <name>NAD(+)</name>
        <dbReference type="ChEBI" id="CHEBI:57540"/>
    </ligand>
</feature>
<keyword evidence="2 6" id="KW-0418">Kinase</keyword>
<name>A0A066TQD7_9PSEU</name>
<reference evidence="7 8" key="1">
    <citation type="submission" date="2014-05" db="EMBL/GenBank/DDBJ databases">
        <title>Draft genome sequence of Amycolatopsis rifamycinica DSM 46095.</title>
        <authorList>
            <person name="Lal R."/>
            <person name="Saxena A."/>
            <person name="Kumari R."/>
            <person name="Mukherjee U."/>
            <person name="Singh P."/>
            <person name="Sangwan N."/>
            <person name="Mahato N.K."/>
        </authorList>
    </citation>
    <scope>NUCLEOTIDE SEQUENCE [LARGE SCALE GENOMIC DNA]</scope>
    <source>
        <strain evidence="7 8">DSM 46095</strain>
    </source>
</reference>
<dbReference type="GO" id="GO:0005524">
    <property type="term" value="F:ATP binding"/>
    <property type="evidence" value="ECO:0007669"/>
    <property type="project" value="UniProtKB-KW"/>
</dbReference>
<evidence type="ECO:0000256" key="6">
    <source>
        <dbReference type="HAMAP-Rule" id="MF_00361"/>
    </source>
</evidence>
<dbReference type="AlphaFoldDB" id="A0A066TQD7"/>
<evidence type="ECO:0000313" key="8">
    <source>
        <dbReference type="Proteomes" id="UP000027345"/>
    </source>
</evidence>
<dbReference type="OrthoDB" id="9774737at2"/>
<comment type="function">
    <text evidence="6">Involved in the regulation of the intracellular balance of NAD and NADP, and is a key enzyme in the biosynthesis of NADP. Catalyzes specifically the phosphorylation on 2'-hydroxyl of the adenosine moiety of NAD to yield NADP.</text>
</comment>
<feature type="binding site" evidence="6">
    <location>
        <position position="166"/>
    </location>
    <ligand>
        <name>NAD(+)</name>
        <dbReference type="ChEBI" id="CHEBI:57540"/>
    </ligand>
</feature>
<evidence type="ECO:0000313" key="7">
    <source>
        <dbReference type="EMBL" id="KDN17371.1"/>
    </source>
</evidence>
<keyword evidence="3 6" id="KW-0521">NADP</keyword>
<dbReference type="HAMAP" id="MF_00361">
    <property type="entry name" value="NAD_kinase"/>
    <property type="match status" value="1"/>
</dbReference>
<evidence type="ECO:0000256" key="5">
    <source>
        <dbReference type="ARBA" id="ARBA00047925"/>
    </source>
</evidence>
<dbReference type="PANTHER" id="PTHR20275:SF0">
    <property type="entry name" value="NAD KINASE"/>
    <property type="match status" value="1"/>
</dbReference>
<dbReference type="InterPro" id="IPR017438">
    <property type="entry name" value="ATP-NAD_kinase_N"/>
</dbReference>
<proteinExistence type="inferred from homology"/>
<dbReference type="Pfam" id="PF20143">
    <property type="entry name" value="NAD_kinase_C"/>
    <property type="match status" value="1"/>
</dbReference>
<dbReference type="EC" id="2.7.1.23" evidence="6"/>
<comment type="subcellular location">
    <subcellularLocation>
        <location evidence="6">Cytoplasm</location>
    </subcellularLocation>
</comment>
<feature type="binding site" evidence="6">
    <location>
        <begin position="177"/>
        <end position="182"/>
    </location>
    <ligand>
        <name>NAD(+)</name>
        <dbReference type="ChEBI" id="CHEBI:57540"/>
    </ligand>
</feature>
<comment type="similarity">
    <text evidence="6">Belongs to the NAD kinase family.</text>
</comment>
<feature type="binding site" evidence="6">
    <location>
        <begin position="136"/>
        <end position="137"/>
    </location>
    <ligand>
        <name>NAD(+)</name>
        <dbReference type="ChEBI" id="CHEBI:57540"/>
    </ligand>
</feature>
<dbReference type="Gene3D" id="3.40.50.10330">
    <property type="entry name" value="Probable inorganic polyphosphate/atp-NAD kinase, domain 1"/>
    <property type="match status" value="1"/>
</dbReference>
<feature type="active site" description="Proton acceptor" evidence="6">
    <location>
        <position position="67"/>
    </location>
</feature>
<evidence type="ECO:0000256" key="4">
    <source>
        <dbReference type="ARBA" id="ARBA00023027"/>
    </source>
</evidence>
<dbReference type="Gene3D" id="2.60.200.30">
    <property type="entry name" value="Probable inorganic polyphosphate/atp-NAD kinase, domain 2"/>
    <property type="match status" value="1"/>
</dbReference>
<dbReference type="GO" id="GO:0006741">
    <property type="term" value="P:NADP+ biosynthetic process"/>
    <property type="evidence" value="ECO:0007669"/>
    <property type="project" value="UniProtKB-UniRule"/>
</dbReference>
<dbReference type="RefSeq" id="WP_043787629.1">
    <property type="nucleotide sequence ID" value="NZ_JMQI01000073.1"/>
</dbReference>
<dbReference type="GO" id="GO:0051287">
    <property type="term" value="F:NAD binding"/>
    <property type="evidence" value="ECO:0007669"/>
    <property type="project" value="UniProtKB-ARBA"/>
</dbReference>
<comment type="caution">
    <text evidence="6">Lacks conserved residue(s) required for the propagation of feature annotation.</text>
</comment>
<dbReference type="GO" id="GO:0046872">
    <property type="term" value="F:metal ion binding"/>
    <property type="evidence" value="ECO:0007669"/>
    <property type="project" value="UniProtKB-UniRule"/>
</dbReference>
<dbReference type="GO" id="GO:0019674">
    <property type="term" value="P:NAD+ metabolic process"/>
    <property type="evidence" value="ECO:0007669"/>
    <property type="project" value="InterPro"/>
</dbReference>
<dbReference type="GO" id="GO:0003951">
    <property type="term" value="F:NAD+ kinase activity"/>
    <property type="evidence" value="ECO:0007669"/>
    <property type="project" value="UniProtKB-UniRule"/>
</dbReference>
<comment type="cofactor">
    <cofactor evidence="6">
        <name>a divalent metal cation</name>
        <dbReference type="ChEBI" id="CHEBI:60240"/>
    </cofactor>
</comment>